<comment type="caution">
    <text evidence="1">The sequence shown here is derived from an EMBL/GenBank/DDBJ whole genome shotgun (WGS) entry which is preliminary data.</text>
</comment>
<dbReference type="Proteomes" id="UP000054815">
    <property type="component" value="Unassembled WGS sequence"/>
</dbReference>
<evidence type="ECO:0000313" key="2">
    <source>
        <dbReference type="Proteomes" id="UP000054815"/>
    </source>
</evidence>
<dbReference type="EMBL" id="JYDU01000100">
    <property type="protein sequence ID" value="KRX92869.1"/>
    <property type="molecule type" value="Genomic_DNA"/>
</dbReference>
<reference evidence="1 2" key="1">
    <citation type="submission" date="2015-01" db="EMBL/GenBank/DDBJ databases">
        <title>Evolution of Trichinella species and genotypes.</title>
        <authorList>
            <person name="Korhonen P.K."/>
            <person name="Edoardo P."/>
            <person name="Giuseppe L.R."/>
            <person name="Gasser R.B."/>
        </authorList>
    </citation>
    <scope>NUCLEOTIDE SEQUENCE [LARGE SCALE GENOMIC DNA]</scope>
    <source>
        <strain evidence="1">ISS141</strain>
    </source>
</reference>
<gene>
    <name evidence="1" type="ORF">T4E_10516</name>
</gene>
<name>A0A0V0XYK9_TRIPS</name>
<dbReference type="AlphaFoldDB" id="A0A0V0XYK9"/>
<accession>A0A0V0XYK9</accession>
<sequence length="60" mass="6683">MLQNRRRLLSARTCRSCISSAASSILALSNASGRSLLTDRQFLAKCWQKAVMRNSFSMTS</sequence>
<protein>
    <submittedName>
        <fullName evidence="1">Uncharacterized protein</fullName>
    </submittedName>
</protein>
<organism evidence="1 2">
    <name type="scientific">Trichinella pseudospiralis</name>
    <name type="common">Parasitic roundworm</name>
    <dbReference type="NCBI Taxonomy" id="6337"/>
    <lineage>
        <taxon>Eukaryota</taxon>
        <taxon>Metazoa</taxon>
        <taxon>Ecdysozoa</taxon>
        <taxon>Nematoda</taxon>
        <taxon>Enoplea</taxon>
        <taxon>Dorylaimia</taxon>
        <taxon>Trichinellida</taxon>
        <taxon>Trichinellidae</taxon>
        <taxon>Trichinella</taxon>
    </lineage>
</organism>
<evidence type="ECO:0000313" key="1">
    <source>
        <dbReference type="EMBL" id="KRX92869.1"/>
    </source>
</evidence>
<proteinExistence type="predicted"/>